<dbReference type="Gene3D" id="3.40.50.720">
    <property type="entry name" value="NAD(P)-binding Rossmann-like Domain"/>
    <property type="match status" value="1"/>
</dbReference>
<organism evidence="5 6">
    <name type="scientific">Cecembia rubra</name>
    <dbReference type="NCBI Taxonomy" id="1485585"/>
    <lineage>
        <taxon>Bacteria</taxon>
        <taxon>Pseudomonadati</taxon>
        <taxon>Bacteroidota</taxon>
        <taxon>Cytophagia</taxon>
        <taxon>Cytophagales</taxon>
        <taxon>Cyclobacteriaceae</taxon>
        <taxon>Cecembia</taxon>
    </lineage>
</organism>
<dbReference type="FunFam" id="3.40.50.720:FF:000084">
    <property type="entry name" value="Short-chain dehydrogenase reductase"/>
    <property type="match status" value="1"/>
</dbReference>
<dbReference type="EMBL" id="PYGF01000005">
    <property type="protein sequence ID" value="PSL04351.1"/>
    <property type="molecule type" value="Genomic_DNA"/>
</dbReference>
<accession>A0A2P8E4G4</accession>
<sequence length="255" mass="27155">MGNKLQEKTFIITGGTSGMGKATALLFAQEGAQLIISGRNTRRGKDTEQEINDLGAKAVFVQGDVRDFSHNQELVHTALQYFGKLDGLQSHAGMLGLGSITELEPSLWQETFAVNVDAVFYLLKFAIPELLKQKTASVVVNSSIAAFKTFPNHPAYCASKAALLALAKQAAVEYGPTIRINTICPGPVDTPFIHDSAAAFPDPAKAVENAGNNTLLQRLGQPEDVAKLCLFLASEDASWITGATFTIDGGVMAKG</sequence>
<dbReference type="PANTHER" id="PTHR24321">
    <property type="entry name" value="DEHYDROGENASES, SHORT CHAIN"/>
    <property type="match status" value="1"/>
</dbReference>
<dbReference type="Proteomes" id="UP000240708">
    <property type="component" value="Unassembled WGS sequence"/>
</dbReference>
<protein>
    <submittedName>
        <fullName evidence="5">NAD(P)-dependent dehydrogenase (Short-subunit alcohol dehydrogenase family)</fullName>
    </submittedName>
</protein>
<dbReference type="InterPro" id="IPR057326">
    <property type="entry name" value="KR_dom"/>
</dbReference>
<dbReference type="InterPro" id="IPR002347">
    <property type="entry name" value="SDR_fam"/>
</dbReference>
<dbReference type="PROSITE" id="PS00061">
    <property type="entry name" value="ADH_SHORT"/>
    <property type="match status" value="1"/>
</dbReference>
<dbReference type="GO" id="GO:0016491">
    <property type="term" value="F:oxidoreductase activity"/>
    <property type="evidence" value="ECO:0007669"/>
    <property type="project" value="UniProtKB-KW"/>
</dbReference>
<dbReference type="PRINTS" id="PR00081">
    <property type="entry name" value="GDHRDH"/>
</dbReference>
<feature type="domain" description="Ketoreductase" evidence="4">
    <location>
        <begin position="8"/>
        <end position="186"/>
    </location>
</feature>
<gene>
    <name evidence="5" type="ORF">CLV48_10592</name>
</gene>
<name>A0A2P8E4G4_9BACT</name>
<comment type="similarity">
    <text evidence="1">Belongs to the short-chain dehydrogenases/reductases (SDR) family.</text>
</comment>
<evidence type="ECO:0000313" key="6">
    <source>
        <dbReference type="Proteomes" id="UP000240708"/>
    </source>
</evidence>
<reference evidence="5 6" key="1">
    <citation type="submission" date="2018-03" db="EMBL/GenBank/DDBJ databases">
        <title>Genomic Encyclopedia of Archaeal and Bacterial Type Strains, Phase II (KMG-II): from individual species to whole genera.</title>
        <authorList>
            <person name="Goeker M."/>
        </authorList>
    </citation>
    <scope>NUCLEOTIDE SEQUENCE [LARGE SCALE GENOMIC DNA]</scope>
    <source>
        <strain evidence="5 6">DSM 28057</strain>
    </source>
</reference>
<dbReference type="Pfam" id="PF13561">
    <property type="entry name" value="adh_short_C2"/>
    <property type="match status" value="1"/>
</dbReference>
<dbReference type="InterPro" id="IPR036291">
    <property type="entry name" value="NAD(P)-bd_dom_sf"/>
</dbReference>
<dbReference type="AlphaFoldDB" id="A0A2P8E4G4"/>
<keyword evidence="6" id="KW-1185">Reference proteome</keyword>
<keyword evidence="3" id="KW-0520">NAD</keyword>
<evidence type="ECO:0000313" key="5">
    <source>
        <dbReference type="EMBL" id="PSL04351.1"/>
    </source>
</evidence>
<dbReference type="PANTHER" id="PTHR24321:SF8">
    <property type="entry name" value="ESTRADIOL 17-BETA-DEHYDROGENASE 8-RELATED"/>
    <property type="match status" value="1"/>
</dbReference>
<evidence type="ECO:0000259" key="4">
    <source>
        <dbReference type="SMART" id="SM00822"/>
    </source>
</evidence>
<dbReference type="InterPro" id="IPR020904">
    <property type="entry name" value="Sc_DH/Rdtase_CS"/>
</dbReference>
<evidence type="ECO:0000256" key="1">
    <source>
        <dbReference type="ARBA" id="ARBA00006484"/>
    </source>
</evidence>
<dbReference type="OrthoDB" id="9804104at2"/>
<keyword evidence="2" id="KW-0560">Oxidoreductase</keyword>
<comment type="caution">
    <text evidence="5">The sequence shown here is derived from an EMBL/GenBank/DDBJ whole genome shotgun (WGS) entry which is preliminary data.</text>
</comment>
<proteinExistence type="inferred from homology"/>
<evidence type="ECO:0000256" key="3">
    <source>
        <dbReference type="ARBA" id="ARBA00023027"/>
    </source>
</evidence>
<dbReference type="RefSeq" id="WP_106567257.1">
    <property type="nucleotide sequence ID" value="NZ_PYGF01000005.1"/>
</dbReference>
<dbReference type="SMART" id="SM00822">
    <property type="entry name" value="PKS_KR"/>
    <property type="match status" value="1"/>
</dbReference>
<evidence type="ECO:0000256" key="2">
    <source>
        <dbReference type="ARBA" id="ARBA00023002"/>
    </source>
</evidence>
<dbReference type="CDD" id="cd05233">
    <property type="entry name" value="SDR_c"/>
    <property type="match status" value="1"/>
</dbReference>
<dbReference type="SUPFAM" id="SSF51735">
    <property type="entry name" value="NAD(P)-binding Rossmann-fold domains"/>
    <property type="match status" value="1"/>
</dbReference>